<dbReference type="PROSITE" id="PS51094">
    <property type="entry name" value="PTS_EIIA_TYPE_2"/>
    <property type="match status" value="1"/>
</dbReference>
<feature type="domain" description="PTS EIIA type-2" evidence="2">
    <location>
        <begin position="4"/>
        <end position="151"/>
    </location>
</feature>
<dbReference type="Pfam" id="PF00359">
    <property type="entry name" value="PTS_EIIA_2"/>
    <property type="match status" value="1"/>
</dbReference>
<dbReference type="AlphaFoldDB" id="A0AAQ0ME12"/>
<protein>
    <submittedName>
        <fullName evidence="3">PTS sugar transporter subunit IIA</fullName>
    </submittedName>
</protein>
<dbReference type="Proteomes" id="UP000269505">
    <property type="component" value="Unassembled WGS sequence"/>
</dbReference>
<dbReference type="Gene3D" id="3.40.930.10">
    <property type="entry name" value="Mannitol-specific EII, Chain A"/>
    <property type="match status" value="1"/>
</dbReference>
<gene>
    <name evidence="3" type="ORF">D9V42_13995</name>
</gene>
<dbReference type="PANTHER" id="PTHR47738">
    <property type="entry name" value="PTS SYSTEM FRUCTOSE-LIKE EIIA COMPONENT-RELATED"/>
    <property type="match status" value="1"/>
</dbReference>
<accession>A0AAQ0ME12</accession>
<dbReference type="InterPro" id="IPR051541">
    <property type="entry name" value="PTS_SugarTrans_NitroReg"/>
</dbReference>
<keyword evidence="3" id="KW-0813">Transport</keyword>
<dbReference type="PANTHER" id="PTHR47738:SF3">
    <property type="entry name" value="PHOSPHOTRANSFERASE SYSTEM MANNITOL_FRUCTOSE-SPECIFIC IIA DOMAIN CONTAINING PROTEIN"/>
    <property type="match status" value="1"/>
</dbReference>
<proteinExistence type="predicted"/>
<comment type="subunit">
    <text evidence="1">Homodimer or homotrimer. Seems to be a monomer when not phosphorylated.</text>
</comment>
<comment type="caution">
    <text evidence="3">The sequence shown here is derived from an EMBL/GenBank/DDBJ whole genome shotgun (WGS) entry which is preliminary data.</text>
</comment>
<dbReference type="InterPro" id="IPR016152">
    <property type="entry name" value="PTrfase/Anion_transptr"/>
</dbReference>
<keyword evidence="4" id="KW-1185">Reference proteome</keyword>
<evidence type="ECO:0000313" key="3">
    <source>
        <dbReference type="EMBL" id="RMI83884.1"/>
    </source>
</evidence>
<evidence type="ECO:0000259" key="2">
    <source>
        <dbReference type="PROSITE" id="PS51094"/>
    </source>
</evidence>
<dbReference type="SUPFAM" id="SSF55804">
    <property type="entry name" value="Phoshotransferase/anion transport protein"/>
    <property type="match status" value="1"/>
</dbReference>
<dbReference type="CDD" id="cd00211">
    <property type="entry name" value="PTS_IIA_fru"/>
    <property type="match status" value="1"/>
</dbReference>
<sequence length="155" mass="17754">MVKISVSEQTTFTDFDVSNREEALKILSKELLNRDKVEIDFLQNLLEREEKAPTGLSIYDYGIAIPHTEPQYVKEDSVAIAVLKKPIPFYDMVTKSETISVNIIFLLALTESNKHLNILSQIMDLVNKPGAVEELMKMNKEKLLNHVYEKLELTN</sequence>
<name>A0AAQ0ME12_9STAP</name>
<evidence type="ECO:0000256" key="1">
    <source>
        <dbReference type="ARBA" id="ARBA00011798"/>
    </source>
</evidence>
<dbReference type="EMBL" id="RCVN01000024">
    <property type="protein sequence ID" value="RMI83884.1"/>
    <property type="molecule type" value="Genomic_DNA"/>
</dbReference>
<organism evidence="3 4">
    <name type="scientific">Staphylococcus pseudoxylosus</name>
    <dbReference type="NCBI Taxonomy" id="2282419"/>
    <lineage>
        <taxon>Bacteria</taxon>
        <taxon>Bacillati</taxon>
        <taxon>Bacillota</taxon>
        <taxon>Bacilli</taxon>
        <taxon>Bacillales</taxon>
        <taxon>Staphylococcaceae</taxon>
        <taxon>Staphylococcus</taxon>
    </lineage>
</organism>
<dbReference type="InterPro" id="IPR002178">
    <property type="entry name" value="PTS_EIIA_type-2_dom"/>
</dbReference>
<evidence type="ECO:0000313" key="4">
    <source>
        <dbReference type="Proteomes" id="UP000269505"/>
    </source>
</evidence>
<dbReference type="RefSeq" id="WP_122065481.1">
    <property type="nucleotide sequence ID" value="NZ_JAHCSS010000018.1"/>
</dbReference>
<reference evidence="3 4" key="1">
    <citation type="submission" date="2018-10" db="EMBL/GenBank/DDBJ databases">
        <title>Staphylococcus pseudoxylosus sp. nov., isolated from bovine mastitis.</title>
        <authorList>
            <person name="Macfadyen A.C."/>
            <person name="Leroy S."/>
            <person name="Harrison E.M."/>
            <person name="Parkhill J."/>
            <person name="Holmes M.A."/>
            <person name="Paterson G.K."/>
        </authorList>
    </citation>
    <scope>NUCLEOTIDE SEQUENCE [LARGE SCALE GENOMIC DNA]</scope>
    <source>
        <strain evidence="3 4">S04009</strain>
    </source>
</reference>
<keyword evidence="3" id="KW-0762">Sugar transport</keyword>